<evidence type="ECO:0000313" key="3">
    <source>
        <dbReference type="Proteomes" id="UP000075903"/>
    </source>
</evidence>
<keyword evidence="3" id="KW-1185">Reference proteome</keyword>
<reference evidence="2" key="1">
    <citation type="submission" date="2020-05" db="UniProtKB">
        <authorList>
            <consortium name="EnsemblMetazoa"/>
        </authorList>
    </citation>
    <scope>IDENTIFICATION</scope>
    <source>
        <strain evidence="2">MAF</strain>
    </source>
</reference>
<dbReference type="Proteomes" id="UP000075903">
    <property type="component" value="Unassembled WGS sequence"/>
</dbReference>
<evidence type="ECO:0000313" key="2">
    <source>
        <dbReference type="EnsemblMetazoa" id="AMEM016881-PA"/>
    </source>
</evidence>
<keyword evidence="1" id="KW-0472">Membrane</keyword>
<keyword evidence="1" id="KW-0812">Transmembrane</keyword>
<dbReference type="VEuPathDB" id="VectorBase:AMEM016881"/>
<accession>A0A182VLA3</accession>
<dbReference type="EnsemblMetazoa" id="AMEM016881-RA">
    <property type="protein sequence ID" value="AMEM016881-PA"/>
    <property type="gene ID" value="AMEM016881"/>
</dbReference>
<proteinExistence type="predicted"/>
<organism evidence="2 3">
    <name type="scientific">Anopheles merus</name>
    <name type="common">Mosquito</name>
    <dbReference type="NCBI Taxonomy" id="30066"/>
    <lineage>
        <taxon>Eukaryota</taxon>
        <taxon>Metazoa</taxon>
        <taxon>Ecdysozoa</taxon>
        <taxon>Arthropoda</taxon>
        <taxon>Hexapoda</taxon>
        <taxon>Insecta</taxon>
        <taxon>Pterygota</taxon>
        <taxon>Neoptera</taxon>
        <taxon>Endopterygota</taxon>
        <taxon>Diptera</taxon>
        <taxon>Nematocera</taxon>
        <taxon>Culicoidea</taxon>
        <taxon>Culicidae</taxon>
        <taxon>Anophelinae</taxon>
        <taxon>Anopheles</taxon>
    </lineage>
</organism>
<protein>
    <submittedName>
        <fullName evidence="2">Uncharacterized protein</fullName>
    </submittedName>
</protein>
<name>A0A182VLA3_ANOME</name>
<evidence type="ECO:0000256" key="1">
    <source>
        <dbReference type="SAM" id="Phobius"/>
    </source>
</evidence>
<dbReference type="AlphaFoldDB" id="A0A182VLA3"/>
<keyword evidence="1" id="KW-1133">Transmembrane helix</keyword>
<feature type="transmembrane region" description="Helical" evidence="1">
    <location>
        <begin position="171"/>
        <end position="190"/>
    </location>
</feature>
<sequence length="208" mass="23328">MLTVQSRVVFVSTTPNWSACGVANPNATSQMTITNFIALDSFDMVWDLEEEIPLRRSTVKEVMVSTVALAAVSDSSPMMMQAIWLNGTADRLTEQQEQKIRHGQIEQIVVGGGVHRFVLRYHDTDGQVADNAGHKDEAVEDRYRQYDADRVRTVACRFGHGSGQALVRVQILRLVLLMVGMVVVLLLRLVRLVRLVQQRTVPIEDIVQ</sequence>